<feature type="transmembrane region" description="Helical" evidence="1">
    <location>
        <begin position="26"/>
        <end position="48"/>
    </location>
</feature>
<dbReference type="EMBL" id="PP590768">
    <property type="protein sequence ID" value="XBP46456.1"/>
    <property type="molecule type" value="Viral_cRNA"/>
</dbReference>
<keyword evidence="1" id="KW-0472">Membrane</keyword>
<protein>
    <submittedName>
        <fullName evidence="2">Glycoprotein</fullName>
    </submittedName>
</protein>
<reference evidence="2" key="1">
    <citation type="submission" date="2024-03" db="EMBL/GenBank/DDBJ databases">
        <title>Antarctic Fish Virome Diversity.</title>
        <authorList>
            <person name="Grimwood R.M."/>
            <person name="Geoghegan J.L."/>
        </authorList>
    </citation>
    <scope>NUCLEOTIDE SEQUENCE</scope>
    <source>
        <strain evidence="2">TLO_L</strain>
    </source>
</reference>
<organism evidence="2">
    <name type="scientific">Trematomus arenavirus</name>
    <dbReference type="NCBI Taxonomy" id="3138838"/>
    <lineage>
        <taxon>Viruses</taxon>
        <taxon>Riboviria</taxon>
        <taxon>Orthornavirae</taxon>
        <taxon>Negarnaviricota</taxon>
        <taxon>Polyploviricotina</taxon>
        <taxon>Bunyaviricetes</taxon>
        <taxon>Hareavirales</taxon>
        <taxon>Arenaviridae</taxon>
    </lineage>
</organism>
<sequence>MLKLQFLSIYLSADMFESIIHSVCQWAQTCMQAACCAMILFMIITVFFKMRNLPLIFMLFPSTCHAMVANIEVNAVKAEMTFLELDWTCGHILGIATDDGLLLQMSGMGGLTDTLLKGCDVELRGPMTKANCFMKPPVLMNPTEGLFLSCHWQCGKSRECNPRKGCQEVLEITDLCGRNISSNYNLTMTQKVSLCRQSTTGYRANGTVYGTLKPPTRTDDKLVRYHEIKRRSCLCDPKNLRMGPVEPPFEVFAPSGSCWREETLAHCGEAKPCCIPNYGAATNLLYFMFRALNYGHDITMVNHTGHYPYESYTMTPHYRDMYKKVAKKGLTCFGEKHLNKDVNGECFPKSATCEGGCFSKKNAINPPKKRVSREVSMNQYSVFLFDLWGMSSTDPFDDTELNAAILEMARVEDVNSGRLDELERKVGILGNVMLQGFCGNGTHTARGHMMVEFNDGEKMEVRDWCSPGVFTSFMNHKPIAHSELSGLVKHVIETRIKSKEMSEIGKTTLWFFGMAFCMFLMKYMVGMEPFSSSHYHVHDRTSLCTGPHRFLNSFQRNCHCGEIVVRGAATLIKCKCNERHVVPGILRNPVFKSVAWDNSASSTLESLVKPEEMEGCSPYVTMTFLPKPESNIIEPVVRFDSQHPAAQFDSQGLALPKPVPKQRTLISSATE</sequence>
<proteinExistence type="predicted"/>
<evidence type="ECO:0000256" key="1">
    <source>
        <dbReference type="SAM" id="Phobius"/>
    </source>
</evidence>
<keyword evidence="1" id="KW-0812">Transmembrane</keyword>
<accession>A0AAU7LKA4</accession>
<evidence type="ECO:0000313" key="2">
    <source>
        <dbReference type="EMBL" id="XBP46456.1"/>
    </source>
</evidence>
<keyword evidence="1" id="KW-1133">Transmembrane helix</keyword>
<name>A0AAU7LKA4_9VIRU</name>